<keyword evidence="1" id="KW-0238">DNA-binding</keyword>
<reference evidence="2" key="4">
    <citation type="journal article" date="2019" name="Curr. Microbiol.">
        <title>Fusobacterium pseudoperiodonticum sp. nov., Isolated from the Human Oral Cavity.</title>
        <authorList>
            <person name="Park S.N."/>
            <person name="Lim Y.K."/>
            <person name="Shin J.H."/>
            <person name="Kim H.S."/>
            <person name="Jo E."/>
            <person name="Lee W.P."/>
            <person name="Shin Y."/>
            <person name="Paek J."/>
            <person name="Chang Y.H."/>
            <person name="Kim H."/>
            <person name="Kook J.K."/>
        </authorList>
    </citation>
    <scope>NUCLEOTIDE SEQUENCE</scope>
    <source>
        <strain evidence="2">KCOM 1282</strain>
    </source>
</reference>
<dbReference type="RefSeq" id="WP_099972365.1">
    <property type="nucleotide sequence ID" value="NZ_CP024698.1"/>
</dbReference>
<reference evidence="2" key="3">
    <citation type="submission" date="2017-11" db="EMBL/GenBank/DDBJ databases">
        <authorList>
            <person name="Kook J.-K."/>
            <person name="Park S.-N."/>
            <person name="Lim Y.K."/>
        </authorList>
    </citation>
    <scope>NUCLEOTIDE SEQUENCE</scope>
    <source>
        <strain evidence="2">KCOM 1282</strain>
    </source>
</reference>
<dbReference type="PANTHER" id="PTHR43801">
    <property type="entry name" value="NUCLEOTIDE-BINDING PROTEIN-RELATED"/>
    <property type="match status" value="1"/>
</dbReference>
<reference evidence="4" key="2">
    <citation type="submission" date="2017-11" db="EMBL/GenBank/DDBJ databases">
        <title>Genome sequencing of Fusobacterium periodonticum KCOM 1282.</title>
        <authorList>
            <person name="Kook J.-K."/>
            <person name="Park S.-N."/>
            <person name="Lim Y.K."/>
        </authorList>
    </citation>
    <scope>NUCLEOTIDE SEQUENCE [LARGE SCALE GENOMIC DNA]</scope>
    <source>
        <strain evidence="4">KCOM 1282</strain>
    </source>
</reference>
<evidence type="ECO:0000313" key="4">
    <source>
        <dbReference type="Proteomes" id="UP000231749"/>
    </source>
</evidence>
<dbReference type="InterPro" id="IPR002829">
    <property type="entry name" value="DUF116"/>
</dbReference>
<accession>A0A2G9E804</accession>
<protein>
    <submittedName>
        <fullName evidence="1">DNA-binding protein</fullName>
    </submittedName>
</protein>
<dbReference type="Pfam" id="PF01976">
    <property type="entry name" value="DUF116"/>
    <property type="match status" value="1"/>
</dbReference>
<dbReference type="Proteomes" id="UP000230056">
    <property type="component" value="Chromosome"/>
</dbReference>
<dbReference type="GO" id="GO:0003677">
    <property type="term" value="F:DNA binding"/>
    <property type="evidence" value="ECO:0007669"/>
    <property type="project" value="UniProtKB-KW"/>
</dbReference>
<proteinExistence type="predicted"/>
<organism evidence="1 3">
    <name type="scientific">Fusobacterium pseudoperiodonticum</name>
    <dbReference type="NCBI Taxonomy" id="2663009"/>
    <lineage>
        <taxon>Bacteria</taxon>
        <taxon>Fusobacteriati</taxon>
        <taxon>Fusobacteriota</taxon>
        <taxon>Fusobacteriia</taxon>
        <taxon>Fusobacteriales</taxon>
        <taxon>Fusobacteriaceae</taxon>
        <taxon>Fusobacterium</taxon>
    </lineage>
</organism>
<dbReference type="PIRSF" id="PIRSF006594">
    <property type="entry name" value="UCP006594"/>
    <property type="match status" value="1"/>
</dbReference>
<dbReference type="Proteomes" id="UP000231749">
    <property type="component" value="Chromosome"/>
</dbReference>
<evidence type="ECO:0000313" key="1">
    <source>
        <dbReference type="EMBL" id="ATV59791.1"/>
    </source>
</evidence>
<gene>
    <name evidence="1" type="ORF">CTM72_08775</name>
    <name evidence="2" type="ORF">CTM86_08055</name>
</gene>
<dbReference type="AlphaFoldDB" id="A0A2G9E804"/>
<dbReference type="PANTHER" id="PTHR43801:SF1">
    <property type="entry name" value="POLYPRENYL SYNTHETASE"/>
    <property type="match status" value="1"/>
</dbReference>
<evidence type="ECO:0000313" key="2">
    <source>
        <dbReference type="EMBL" id="ATV66549.1"/>
    </source>
</evidence>
<name>A0A2G9E804_9FUSO</name>
<dbReference type="EMBL" id="CP024702">
    <property type="protein sequence ID" value="ATV66549.1"/>
    <property type="molecule type" value="Genomic_DNA"/>
</dbReference>
<sequence>MEKFYINLLKSLLYILFMMTTKFKNPKLNNYFSQKFLEINNNYVLKKIKKKTNDKILILLPHCIQLYDCEYKITADINNCRVCGKCVVYNFVDIKNKYKNIDVKIATGGTLARKYVKDLRPDLIIAVACKRDLISGIRDAEPFLVYGVFNKIKNESCINTTVAIEDIYTILEEIS</sequence>
<reference evidence="1 3" key="1">
    <citation type="submission" date="2017-11" db="EMBL/GenBank/DDBJ databases">
        <title>Genome sequencing of Fusobacterium periodonticum KCOM 1261.</title>
        <authorList>
            <person name="Kook J.-K."/>
            <person name="Park S.-N."/>
            <person name="Lim Y.K."/>
        </authorList>
    </citation>
    <scope>NUCLEOTIDE SEQUENCE [LARGE SCALE GENOMIC DNA]</scope>
    <source>
        <strain evidence="1 3">KCOM 1261</strain>
    </source>
</reference>
<evidence type="ECO:0000313" key="3">
    <source>
        <dbReference type="Proteomes" id="UP000230056"/>
    </source>
</evidence>
<dbReference type="EMBL" id="CP024699">
    <property type="protein sequence ID" value="ATV59791.1"/>
    <property type="molecule type" value="Genomic_DNA"/>
</dbReference>